<dbReference type="InterPro" id="IPR017850">
    <property type="entry name" value="Alkaline_phosphatase_core_sf"/>
</dbReference>
<dbReference type="RefSeq" id="WP_377497580.1">
    <property type="nucleotide sequence ID" value="NZ_JBHMDO010000033.1"/>
</dbReference>
<dbReference type="EMBL" id="JBHMDO010000033">
    <property type="protein sequence ID" value="MFB9328361.1"/>
    <property type="molecule type" value="Genomic_DNA"/>
</dbReference>
<reference evidence="1 2" key="1">
    <citation type="submission" date="2024-09" db="EMBL/GenBank/DDBJ databases">
        <authorList>
            <person name="Sun Q."/>
            <person name="Mori K."/>
        </authorList>
    </citation>
    <scope>NUCLEOTIDE SEQUENCE [LARGE SCALE GENOMIC DNA]</scope>
    <source>
        <strain evidence="1 2">TISTR 2452</strain>
    </source>
</reference>
<comment type="caution">
    <text evidence="1">The sequence shown here is derived from an EMBL/GenBank/DDBJ whole genome shotgun (WGS) entry which is preliminary data.</text>
</comment>
<gene>
    <name evidence="1" type="ORF">ACFFSY_20720</name>
</gene>
<protein>
    <submittedName>
        <fullName evidence="1">Alkaline phosphatase family protein</fullName>
    </submittedName>
</protein>
<evidence type="ECO:0000313" key="2">
    <source>
        <dbReference type="Proteomes" id="UP001589747"/>
    </source>
</evidence>
<dbReference type="SUPFAM" id="SSF53649">
    <property type="entry name" value="Alkaline phosphatase-like"/>
    <property type="match status" value="1"/>
</dbReference>
<evidence type="ECO:0000313" key="1">
    <source>
        <dbReference type="EMBL" id="MFB9328361.1"/>
    </source>
</evidence>
<proteinExistence type="predicted"/>
<dbReference type="PANTHER" id="PTHR10151:SF120">
    <property type="entry name" value="BIS(5'-ADENOSYL)-TRIPHOSPHATASE"/>
    <property type="match status" value="1"/>
</dbReference>
<dbReference type="PANTHER" id="PTHR10151">
    <property type="entry name" value="ECTONUCLEOTIDE PYROPHOSPHATASE/PHOSPHODIESTERASE"/>
    <property type="match status" value="1"/>
</dbReference>
<dbReference type="Proteomes" id="UP001589747">
    <property type="component" value="Unassembled WGS sequence"/>
</dbReference>
<dbReference type="Gene3D" id="3.40.720.10">
    <property type="entry name" value="Alkaline Phosphatase, subunit A"/>
    <property type="match status" value="1"/>
</dbReference>
<sequence>MGACKRVVIIGWDGAGNFVQKARTPRLDAIADRGVIGYEAQTVMPTISAQCWGSLLHGVAPEKHRLTNDIAAKKTYAGDSPYPSIFRVIREQEPNAKLAAISSWDPINTGIIEEGLGIHKATAAAEELSEEEAARLPETTTAGIQRITRKDRQIALTAASYIRAHPDFRLLFVQFDLPDSAGHQEGYDTGHHWRSIESTDEHTGIILDAITEQELMEDCLIILVSDHGGGGAHPNDHGSDHPMDRHIFWCCAGPGIATEFHLDERFEITDTAAVVAKALGLQAPAEWEARVPEGLFRA</sequence>
<keyword evidence="2" id="KW-1185">Reference proteome</keyword>
<dbReference type="InterPro" id="IPR002591">
    <property type="entry name" value="Phosphodiest/P_Trfase"/>
</dbReference>
<name>A0ABV5KUV4_9BACL</name>
<dbReference type="Pfam" id="PF01663">
    <property type="entry name" value="Phosphodiest"/>
    <property type="match status" value="1"/>
</dbReference>
<organism evidence="1 2">
    <name type="scientific">Paenibacillus aurantiacus</name>
    <dbReference type="NCBI Taxonomy" id="1936118"/>
    <lineage>
        <taxon>Bacteria</taxon>
        <taxon>Bacillati</taxon>
        <taxon>Bacillota</taxon>
        <taxon>Bacilli</taxon>
        <taxon>Bacillales</taxon>
        <taxon>Paenibacillaceae</taxon>
        <taxon>Paenibacillus</taxon>
    </lineage>
</organism>
<accession>A0ABV5KUV4</accession>